<evidence type="ECO:0000256" key="1">
    <source>
        <dbReference type="SAM" id="MobiDB-lite"/>
    </source>
</evidence>
<proteinExistence type="predicted"/>
<comment type="caution">
    <text evidence="2">The sequence shown here is derived from an EMBL/GenBank/DDBJ whole genome shotgun (WGS) entry which is preliminary data.</text>
</comment>
<gene>
    <name evidence="2" type="ORF">DLM65_00995</name>
</gene>
<dbReference type="EMBL" id="QHBU01000020">
    <property type="protein sequence ID" value="PZR83891.1"/>
    <property type="molecule type" value="Genomic_DNA"/>
</dbReference>
<organism evidence="2 3">
    <name type="scientific">Candidatus Aeolococcus gillhamiae</name>
    <dbReference type="NCBI Taxonomy" id="3127015"/>
    <lineage>
        <taxon>Bacteria</taxon>
        <taxon>Bacillati</taxon>
        <taxon>Candidatus Dormiibacterota</taxon>
        <taxon>Candidatus Dormibacteria</taxon>
        <taxon>Candidatus Aeolococcales</taxon>
        <taxon>Candidatus Aeolococcaceae</taxon>
        <taxon>Candidatus Aeolococcus</taxon>
    </lineage>
</organism>
<feature type="region of interest" description="Disordered" evidence="1">
    <location>
        <begin position="1"/>
        <end position="42"/>
    </location>
</feature>
<dbReference type="AlphaFoldDB" id="A0A2W6B0J8"/>
<protein>
    <submittedName>
        <fullName evidence="2">Uncharacterized protein</fullName>
    </submittedName>
</protein>
<reference evidence="2 3" key="1">
    <citation type="journal article" date="2017" name="Nature">
        <title>Atmospheric trace gases support primary production in Antarctic desert surface soil.</title>
        <authorList>
            <person name="Ji M."/>
            <person name="Greening C."/>
            <person name="Vanwonterghem I."/>
            <person name="Carere C.R."/>
            <person name="Bay S.K."/>
            <person name="Steen J.A."/>
            <person name="Montgomery K."/>
            <person name="Lines T."/>
            <person name="Beardall J."/>
            <person name="van Dorst J."/>
            <person name="Snape I."/>
            <person name="Stott M.B."/>
            <person name="Hugenholtz P."/>
            <person name="Ferrari B.C."/>
        </authorList>
    </citation>
    <scope>NUCLEOTIDE SEQUENCE [LARGE SCALE GENOMIC DNA]</scope>
    <source>
        <strain evidence="2">RRmetagenome_bin12</strain>
    </source>
</reference>
<accession>A0A2W6B0J8</accession>
<feature type="compositionally biased region" description="Basic and acidic residues" evidence="1">
    <location>
        <begin position="10"/>
        <end position="25"/>
    </location>
</feature>
<feature type="compositionally biased region" description="Acidic residues" evidence="1">
    <location>
        <begin position="26"/>
        <end position="36"/>
    </location>
</feature>
<name>A0A2W6B0J8_9BACT</name>
<evidence type="ECO:0000313" key="3">
    <source>
        <dbReference type="Proteomes" id="UP000248724"/>
    </source>
</evidence>
<evidence type="ECO:0000313" key="2">
    <source>
        <dbReference type="EMBL" id="PZR83891.1"/>
    </source>
</evidence>
<dbReference type="Proteomes" id="UP000248724">
    <property type="component" value="Unassembled WGS sequence"/>
</dbReference>
<sequence>MEAARIAHGGAHEHCGQAGRGHGDEGAEEPAELDAGEEARIVSSGCSRTNRAWMRGASRYPSMMWMARLLF</sequence>